<feature type="region of interest" description="Disordered" evidence="1">
    <location>
        <begin position="35"/>
        <end position="54"/>
    </location>
</feature>
<evidence type="ECO:0000256" key="2">
    <source>
        <dbReference type="SAM" id="SignalP"/>
    </source>
</evidence>
<comment type="caution">
    <text evidence="4">The sequence shown here is derived from an EMBL/GenBank/DDBJ whole genome shotgun (WGS) entry which is preliminary data.</text>
</comment>
<dbReference type="EMBL" id="BAAAZU010000031">
    <property type="protein sequence ID" value="GAA3934240.1"/>
    <property type="molecule type" value="Genomic_DNA"/>
</dbReference>
<dbReference type="Proteomes" id="UP001501727">
    <property type="component" value="Unassembled WGS sequence"/>
</dbReference>
<evidence type="ECO:0000313" key="5">
    <source>
        <dbReference type="Proteomes" id="UP001501727"/>
    </source>
</evidence>
<accession>A0ABP7N1C1</accession>
<evidence type="ECO:0000313" key="4">
    <source>
        <dbReference type="EMBL" id="GAA3934240.1"/>
    </source>
</evidence>
<gene>
    <name evidence="4" type="ORF">GCM10022229_30270</name>
</gene>
<dbReference type="SUPFAM" id="SSF55486">
    <property type="entry name" value="Metalloproteases ('zincins'), catalytic domain"/>
    <property type="match status" value="1"/>
</dbReference>
<feature type="compositionally biased region" description="Low complexity" evidence="1">
    <location>
        <begin position="42"/>
        <end position="54"/>
    </location>
</feature>
<protein>
    <recommendedName>
        <fullName evidence="3">Peptidase C-terminal archaeal/bacterial domain-containing protein</fullName>
    </recommendedName>
</protein>
<name>A0ABP7N1C1_9GAMM</name>
<dbReference type="Pfam" id="PF04151">
    <property type="entry name" value="PPC"/>
    <property type="match status" value="1"/>
</dbReference>
<dbReference type="Gene3D" id="2.60.120.380">
    <property type="match status" value="1"/>
</dbReference>
<feature type="signal peptide" evidence="2">
    <location>
        <begin position="1"/>
        <end position="23"/>
    </location>
</feature>
<dbReference type="InterPro" id="IPR007280">
    <property type="entry name" value="Peptidase_C_arc/bac"/>
</dbReference>
<evidence type="ECO:0000259" key="3">
    <source>
        <dbReference type="Pfam" id="PF04151"/>
    </source>
</evidence>
<keyword evidence="5" id="KW-1185">Reference proteome</keyword>
<keyword evidence="2" id="KW-0732">Signal</keyword>
<feature type="chain" id="PRO_5046965409" description="Peptidase C-terminal archaeal/bacterial domain-containing protein" evidence="2">
    <location>
        <begin position="24"/>
        <end position="536"/>
    </location>
</feature>
<reference evidence="5" key="1">
    <citation type="journal article" date="2019" name="Int. J. Syst. Evol. Microbiol.">
        <title>The Global Catalogue of Microorganisms (GCM) 10K type strain sequencing project: providing services to taxonomists for standard genome sequencing and annotation.</title>
        <authorList>
            <consortium name="The Broad Institute Genomics Platform"/>
            <consortium name="The Broad Institute Genome Sequencing Center for Infectious Disease"/>
            <person name="Wu L."/>
            <person name="Ma J."/>
        </authorList>
    </citation>
    <scope>NUCLEOTIDE SEQUENCE [LARGE SCALE GENOMIC DNA]</scope>
    <source>
        <strain evidence="5">JCM 16916</strain>
    </source>
</reference>
<sequence>MNRNLLFAALLAAGLAQAGLADAADIKIVNLDQGTGQGLDDPTPTTPIGGNPGTTKGEQAQIVFQFAADLWGAALESDVEILNTVTFQPLACDATSGVLGSSGTNYIFAFEDGPDLPPGMLAETWYHSALGDAIAGTDLGIINDLPADTPDIISQFNGKLGEPGCLTGNGWYYGLDGNTPSDRISLIDVIMHEMAHGLGFSGFNNLASGALNQGIPDVYSTYVADNSTGKNWVDMTDAERVAAAKNNGHLVFFGQNVKDEAPLVLTSGTDDDGNVKLYAPTALAQGSSFSHYDTSLTMNALMEPFINDSLSADVLLDLTPALFKDVGWTVNGGNQMLLDCDTGVPTSVTGGLIAGANIYASAKAFAGGAENLLVYRDQIRDHADVLADDEVITPDQHTSLLACLTDEATATQFEEWGNGDTGEPCDPETEECGPDVPDAIALTNKVPVTGLSGTGGEVLYSFEAEAGSVLSIMTYGGTGDVSVYVSLGEEPTADSYDSRSTRAGNSETVRFTAPEAGTYYIKLAGTYGRLTLVARQ</sequence>
<organism evidence="4 5">
    <name type="scientific">Luteimonas lutimaris</name>
    <dbReference type="NCBI Taxonomy" id="698645"/>
    <lineage>
        <taxon>Bacteria</taxon>
        <taxon>Pseudomonadati</taxon>
        <taxon>Pseudomonadota</taxon>
        <taxon>Gammaproteobacteria</taxon>
        <taxon>Lysobacterales</taxon>
        <taxon>Lysobacteraceae</taxon>
        <taxon>Luteimonas</taxon>
    </lineage>
</organism>
<proteinExistence type="predicted"/>
<feature type="domain" description="Peptidase C-terminal archaeal/bacterial" evidence="3">
    <location>
        <begin position="459"/>
        <end position="524"/>
    </location>
</feature>
<evidence type="ECO:0000256" key="1">
    <source>
        <dbReference type="SAM" id="MobiDB-lite"/>
    </source>
</evidence>